<feature type="compositionally biased region" description="Polar residues" evidence="3">
    <location>
        <begin position="542"/>
        <end position="552"/>
    </location>
</feature>
<dbReference type="Pfam" id="PF00501">
    <property type="entry name" value="AMP-binding"/>
    <property type="match status" value="1"/>
</dbReference>
<evidence type="ECO:0000313" key="6">
    <source>
        <dbReference type="EMBL" id="MCX4149949.1"/>
    </source>
</evidence>
<dbReference type="PROSITE" id="PS00455">
    <property type="entry name" value="AMP_BINDING"/>
    <property type="match status" value="1"/>
</dbReference>
<evidence type="ECO:0000259" key="5">
    <source>
        <dbReference type="Pfam" id="PF13193"/>
    </source>
</evidence>
<dbReference type="InterPro" id="IPR000873">
    <property type="entry name" value="AMP-dep_synth/lig_dom"/>
</dbReference>
<dbReference type="Proteomes" id="UP001242288">
    <property type="component" value="Unassembled WGS sequence"/>
</dbReference>
<keyword evidence="8" id="KW-1185">Reference proteome</keyword>
<evidence type="ECO:0000313" key="8">
    <source>
        <dbReference type="Proteomes" id="UP001209412"/>
    </source>
</evidence>
<evidence type="ECO:0000256" key="1">
    <source>
        <dbReference type="ARBA" id="ARBA00006432"/>
    </source>
</evidence>
<name>A0AAP5BKR4_9BURK</name>
<sequence length="558" mass="61297">MNIASSNTVYGQFSEAAHEGPELPFLCYPSSPTRSYMPDGCELSYGHGLTIVDDLAARYRDAGYGHGHRVALIAGNRPEHFWHFLALNSIGVCVVTLNPEYRPHELAYGIDFPKCSAVVAVDPWIANVEEVAQTLVPAVPVIDASALPARYPPPARAPDPVGADKSEWPALIIYTSGTTGRPKGCIISNASCLAAANSYTDAGGLLDLVQRKERIYIPLPAFHMNVSVYTLNTITKIRGCLIMQDRFTVSRWWSDIRETRATGFHYMGIIPPLLLKSAPVEDDKRHNLKFGQGAGVDPLVREAFEERFGVPLIEAWGMTETSRAIQNSHTPRCLEPRAFGRPGPPLEVRIVDESDRQLPLNTPGELTIRAAGDDPRRGFFSGYLNQPDETEHAWRGGWFHTGDIVTQRVDGMLFFVDRLKNIIRRSGENIAAAEIEEALHILPQVKSAAAMAVPDEFHDEEIMACVVLMPGVEPTVETATALLFATRQTLADFKVPAWISFVDTIPVTGTQKVQKGQIFDVGQDPRADRRSHDLRAVKRQLKLSSSNTTGPTGNAGVA</sequence>
<organism evidence="7 9">
    <name type="scientific">Paraburkholderia madseniana</name>
    <dbReference type="NCBI Taxonomy" id="2599607"/>
    <lineage>
        <taxon>Bacteria</taxon>
        <taxon>Pseudomonadati</taxon>
        <taxon>Pseudomonadota</taxon>
        <taxon>Betaproteobacteria</taxon>
        <taxon>Burkholderiales</taxon>
        <taxon>Burkholderiaceae</taxon>
        <taxon>Paraburkholderia</taxon>
    </lineage>
</organism>
<dbReference type="GO" id="GO:0031956">
    <property type="term" value="F:medium-chain fatty acid-CoA ligase activity"/>
    <property type="evidence" value="ECO:0007669"/>
    <property type="project" value="TreeGrafter"/>
</dbReference>
<dbReference type="Gene3D" id="3.40.50.12780">
    <property type="entry name" value="N-terminal domain of ligase-like"/>
    <property type="match status" value="1"/>
</dbReference>
<comment type="similarity">
    <text evidence="1">Belongs to the ATP-dependent AMP-binding enzyme family.</text>
</comment>
<gene>
    <name evidence="7" type="ORF">NIE36_31950</name>
    <name evidence="6" type="ORF">OSB80_32015</name>
</gene>
<evidence type="ECO:0000256" key="3">
    <source>
        <dbReference type="SAM" id="MobiDB-lite"/>
    </source>
</evidence>
<evidence type="ECO:0000259" key="4">
    <source>
        <dbReference type="Pfam" id="PF00501"/>
    </source>
</evidence>
<evidence type="ECO:0000313" key="9">
    <source>
        <dbReference type="Proteomes" id="UP001242288"/>
    </source>
</evidence>
<dbReference type="InterPro" id="IPR020845">
    <property type="entry name" value="AMP-binding_CS"/>
</dbReference>
<feature type="domain" description="AMP-dependent synthetase/ligase" evidence="4">
    <location>
        <begin position="15"/>
        <end position="371"/>
    </location>
</feature>
<dbReference type="InterPro" id="IPR045851">
    <property type="entry name" value="AMP-bd_C_sf"/>
</dbReference>
<reference evidence="7" key="1">
    <citation type="submission" date="2022-06" db="EMBL/GenBank/DDBJ databases">
        <title>PHB producers.</title>
        <authorList>
            <person name="Besaury L."/>
        </authorList>
    </citation>
    <scope>NUCLEOTIDE SEQUENCE</scope>
    <source>
        <strain evidence="7 8">SEWS6</strain>
    </source>
</reference>
<evidence type="ECO:0000256" key="2">
    <source>
        <dbReference type="ARBA" id="ARBA00022598"/>
    </source>
</evidence>
<dbReference type="InterPro" id="IPR025110">
    <property type="entry name" value="AMP-bd_C"/>
</dbReference>
<dbReference type="PANTHER" id="PTHR43201">
    <property type="entry name" value="ACYL-COA SYNTHETASE"/>
    <property type="match status" value="1"/>
</dbReference>
<dbReference type="GO" id="GO:0006631">
    <property type="term" value="P:fatty acid metabolic process"/>
    <property type="evidence" value="ECO:0007669"/>
    <property type="project" value="TreeGrafter"/>
</dbReference>
<dbReference type="Pfam" id="PF13193">
    <property type="entry name" value="AMP-binding_C"/>
    <property type="match status" value="1"/>
</dbReference>
<dbReference type="EMBL" id="JAMXWF010000035">
    <property type="protein sequence ID" value="MDQ6411767.1"/>
    <property type="molecule type" value="Genomic_DNA"/>
</dbReference>
<dbReference type="PANTHER" id="PTHR43201:SF5">
    <property type="entry name" value="MEDIUM-CHAIN ACYL-COA LIGASE ACSF2, MITOCHONDRIAL"/>
    <property type="match status" value="1"/>
</dbReference>
<dbReference type="EMBL" id="JAPKHW010000035">
    <property type="protein sequence ID" value="MCX4149949.1"/>
    <property type="molecule type" value="Genomic_DNA"/>
</dbReference>
<dbReference type="Gene3D" id="3.30.300.30">
    <property type="match status" value="1"/>
</dbReference>
<dbReference type="InterPro" id="IPR042099">
    <property type="entry name" value="ANL_N_sf"/>
</dbReference>
<feature type="region of interest" description="Disordered" evidence="3">
    <location>
        <begin position="539"/>
        <end position="558"/>
    </location>
</feature>
<comment type="caution">
    <text evidence="7">The sequence shown here is derived from an EMBL/GenBank/DDBJ whole genome shotgun (WGS) entry which is preliminary data.</text>
</comment>
<dbReference type="SUPFAM" id="SSF56801">
    <property type="entry name" value="Acetyl-CoA synthetase-like"/>
    <property type="match status" value="1"/>
</dbReference>
<dbReference type="Proteomes" id="UP001209412">
    <property type="component" value="Unassembled WGS sequence"/>
</dbReference>
<dbReference type="RefSeq" id="WP_266260745.1">
    <property type="nucleotide sequence ID" value="NZ_JAMXWF010000035.1"/>
</dbReference>
<evidence type="ECO:0000313" key="7">
    <source>
        <dbReference type="EMBL" id="MDQ6411767.1"/>
    </source>
</evidence>
<accession>A0AAP5BKR4</accession>
<feature type="domain" description="AMP-binding enzyme C-terminal" evidence="5">
    <location>
        <begin position="434"/>
        <end position="512"/>
    </location>
</feature>
<keyword evidence="2" id="KW-0436">Ligase</keyword>
<proteinExistence type="inferred from homology"/>
<dbReference type="AlphaFoldDB" id="A0AAP5BKR4"/>
<protein>
    <submittedName>
        <fullName evidence="7">AMP-binding protein</fullName>
    </submittedName>
</protein>